<evidence type="ECO:0000313" key="2">
    <source>
        <dbReference type="Proteomes" id="UP000249748"/>
    </source>
</evidence>
<dbReference type="EMBL" id="KZ824575">
    <property type="protein sequence ID" value="RAK84359.1"/>
    <property type="molecule type" value="Genomic_DNA"/>
</dbReference>
<organism evidence="1 2">
    <name type="scientific">Aspergillus costaricaensis CBS 115574</name>
    <dbReference type="NCBI Taxonomy" id="1448317"/>
    <lineage>
        <taxon>Eukaryota</taxon>
        <taxon>Fungi</taxon>
        <taxon>Dikarya</taxon>
        <taxon>Ascomycota</taxon>
        <taxon>Pezizomycotina</taxon>
        <taxon>Eurotiomycetes</taxon>
        <taxon>Eurotiomycetidae</taxon>
        <taxon>Eurotiales</taxon>
        <taxon>Aspergillaceae</taxon>
        <taxon>Aspergillus</taxon>
        <taxon>Aspergillus subgen. Circumdati</taxon>
    </lineage>
</organism>
<accession>A0ACD1I3M6</accession>
<name>A0ACD1I3M6_9EURO</name>
<sequence length="135" mass="14514">MLPFFISLPFLFSYTMWAVCSTCLTPGTTAGSTQTDKSSWIKLVIHAFLPRVQSITSLALSSLHTLAGGCWYCCCCCYRQDSPPTGKGQTGGGALLLLFWGEMGGKTKKVGTGHWWTLLEGPCNARYGIAGPVPV</sequence>
<evidence type="ECO:0000313" key="1">
    <source>
        <dbReference type="EMBL" id="RAK84359.1"/>
    </source>
</evidence>
<gene>
    <name evidence="1" type="ORF">BO79DRAFT_275654</name>
</gene>
<dbReference type="Proteomes" id="UP000249748">
    <property type="component" value="Unassembled WGS sequence"/>
</dbReference>
<protein>
    <submittedName>
        <fullName evidence="1">Uncharacterized protein</fullName>
    </submittedName>
</protein>
<reference evidence="1" key="1">
    <citation type="submission" date="2018-02" db="EMBL/GenBank/DDBJ databases">
        <title>The genomes of Aspergillus section Nigri reveals drivers in fungal speciation.</title>
        <authorList>
            <consortium name="DOE Joint Genome Institute"/>
            <person name="Vesth T.C."/>
            <person name="Nybo J."/>
            <person name="Theobald S."/>
            <person name="Brandl J."/>
            <person name="Frisvad J.C."/>
            <person name="Nielsen K.F."/>
            <person name="Lyhne E.K."/>
            <person name="Kogle M.E."/>
            <person name="Kuo A."/>
            <person name="Riley R."/>
            <person name="Clum A."/>
            <person name="Nolan M."/>
            <person name="Lipzen A."/>
            <person name="Salamov A."/>
            <person name="Henrissat B."/>
            <person name="Wiebenga A."/>
            <person name="De vries R.P."/>
            <person name="Grigoriev I.V."/>
            <person name="Mortensen U.H."/>
            <person name="Andersen M.R."/>
            <person name="Baker S.E."/>
        </authorList>
    </citation>
    <scope>NUCLEOTIDE SEQUENCE</scope>
    <source>
        <strain evidence="1">CBS 115574</strain>
    </source>
</reference>
<proteinExistence type="predicted"/>
<keyword evidence="2" id="KW-1185">Reference proteome</keyword>